<dbReference type="PANTHER" id="PTHR48082">
    <property type="entry name" value="ATP SYNTHASE SUBUNIT ALPHA, MITOCHONDRIAL"/>
    <property type="match status" value="1"/>
</dbReference>
<keyword evidence="8" id="KW-0472">Membrane</keyword>
<dbReference type="Pfam" id="PF00306">
    <property type="entry name" value="ATP-synt_ab_C"/>
    <property type="match status" value="1"/>
</dbReference>
<dbReference type="InterPro" id="IPR020003">
    <property type="entry name" value="ATPase_a/bsu_AS"/>
</dbReference>
<dbReference type="FunFam" id="3.40.50.300:FF:000002">
    <property type="entry name" value="ATP synthase subunit alpha"/>
    <property type="match status" value="1"/>
</dbReference>
<dbReference type="NCBIfam" id="TIGR00962">
    <property type="entry name" value="atpA"/>
    <property type="match status" value="1"/>
</dbReference>
<dbReference type="GO" id="GO:0046933">
    <property type="term" value="F:proton-transporting ATP synthase activity, rotational mechanism"/>
    <property type="evidence" value="ECO:0007669"/>
    <property type="project" value="InterPro"/>
</dbReference>
<dbReference type="Gene3D" id="1.20.150.20">
    <property type="entry name" value="ATP synthase alpha/beta chain, C-terminal domain"/>
    <property type="match status" value="1"/>
</dbReference>
<dbReference type="GO" id="GO:0045259">
    <property type="term" value="C:proton-transporting ATP synthase complex"/>
    <property type="evidence" value="ECO:0007669"/>
    <property type="project" value="UniProtKB-KW"/>
</dbReference>
<dbReference type="Proteomes" id="UP000694845">
    <property type="component" value="Unplaced"/>
</dbReference>
<dbReference type="OrthoDB" id="9805536at2759"/>
<dbReference type="InterPro" id="IPR033732">
    <property type="entry name" value="ATP_synth_F1_a_nt-bd_dom"/>
</dbReference>
<keyword evidence="6 12" id="KW-0067">ATP-binding</keyword>
<proteinExistence type="inferred from homology"/>
<dbReference type="SUPFAM" id="SSF47917">
    <property type="entry name" value="C-terminal domain of alpha and beta subunits of F1 ATP synthase"/>
    <property type="match status" value="1"/>
</dbReference>
<dbReference type="Gene3D" id="2.40.30.20">
    <property type="match status" value="1"/>
</dbReference>
<dbReference type="RefSeq" id="XP_022106934.1">
    <property type="nucleotide sequence ID" value="XM_022251242.1"/>
</dbReference>
<feature type="domain" description="ATPase F1/V1/A1 complex alpha/beta subunit nucleotide-binding" evidence="13">
    <location>
        <begin position="149"/>
        <end position="364"/>
    </location>
</feature>
<dbReference type="SUPFAM" id="SSF50615">
    <property type="entry name" value="N-terminal domain of alpha and beta subunits of F1 ATP synthase"/>
    <property type="match status" value="1"/>
</dbReference>
<dbReference type="Pfam" id="PF00006">
    <property type="entry name" value="ATP-synt_ab"/>
    <property type="match status" value="1"/>
</dbReference>
<dbReference type="InterPro" id="IPR005294">
    <property type="entry name" value="ATP_synth_F1_asu"/>
</dbReference>
<evidence type="ECO:0000256" key="1">
    <source>
        <dbReference type="ARBA" id="ARBA00004370"/>
    </source>
</evidence>
<evidence type="ECO:0000256" key="8">
    <source>
        <dbReference type="ARBA" id="ARBA00023136"/>
    </source>
</evidence>
<comment type="function">
    <text evidence="12">Produces ATP from ADP in the presence of a proton gradient across the membrane.</text>
</comment>
<comment type="subcellular location">
    <subcellularLocation>
        <location evidence="1">Membrane</location>
    </subcellularLocation>
</comment>
<keyword evidence="7 11" id="KW-0406">Ion transport</keyword>
<evidence type="ECO:0000256" key="5">
    <source>
        <dbReference type="ARBA" id="ARBA00022781"/>
    </source>
</evidence>
<name>A0A8B7ZNC6_ACAPL</name>
<reference evidence="17" key="1">
    <citation type="submission" date="2025-08" db="UniProtKB">
        <authorList>
            <consortium name="RefSeq"/>
        </authorList>
    </citation>
    <scope>IDENTIFICATION</scope>
</reference>
<evidence type="ECO:0000256" key="9">
    <source>
        <dbReference type="ARBA" id="ARBA00023196"/>
    </source>
</evidence>
<keyword evidence="9 12" id="KW-0139">CF(1)</keyword>
<keyword evidence="3 11" id="KW-0813">Transport</keyword>
<evidence type="ECO:0000256" key="10">
    <source>
        <dbReference type="ARBA" id="ARBA00023310"/>
    </source>
</evidence>
<evidence type="ECO:0000256" key="11">
    <source>
        <dbReference type="RuleBase" id="RU000339"/>
    </source>
</evidence>
<dbReference type="InterPro" id="IPR038376">
    <property type="entry name" value="ATP_synth_asu_C_sf"/>
</dbReference>
<dbReference type="Gene3D" id="3.40.50.300">
    <property type="entry name" value="P-loop containing nucleotide triphosphate hydrolases"/>
    <property type="match status" value="1"/>
</dbReference>
<evidence type="ECO:0000256" key="7">
    <source>
        <dbReference type="ARBA" id="ARBA00023065"/>
    </source>
</evidence>
<dbReference type="GeneID" id="110988016"/>
<evidence type="ECO:0000259" key="14">
    <source>
        <dbReference type="Pfam" id="PF00306"/>
    </source>
</evidence>
<dbReference type="CDD" id="cd01132">
    <property type="entry name" value="F1-ATPase_alpha_CD"/>
    <property type="match status" value="1"/>
</dbReference>
<dbReference type="KEGG" id="aplc:110988016"/>
<dbReference type="CDD" id="cd18116">
    <property type="entry name" value="ATP-synt_F1_alpha_N"/>
    <property type="match status" value="1"/>
</dbReference>
<comment type="similarity">
    <text evidence="2 11">Belongs to the ATPase alpha/beta chains family.</text>
</comment>
<dbReference type="InterPro" id="IPR036121">
    <property type="entry name" value="ATPase_F1/V1/A1_a/bsu_N_sf"/>
</dbReference>
<keyword evidence="10 12" id="KW-0066">ATP synthesis</keyword>
<accession>A0A8B7ZNC6</accession>
<evidence type="ECO:0000256" key="2">
    <source>
        <dbReference type="ARBA" id="ARBA00008936"/>
    </source>
</evidence>
<dbReference type="InterPro" id="IPR023366">
    <property type="entry name" value="ATP_synth_asu-like_sf"/>
</dbReference>
<keyword evidence="16" id="KW-1185">Reference proteome</keyword>
<dbReference type="GO" id="GO:0005524">
    <property type="term" value="F:ATP binding"/>
    <property type="evidence" value="ECO:0007669"/>
    <property type="project" value="UniProtKB-KW"/>
</dbReference>
<dbReference type="InterPro" id="IPR027417">
    <property type="entry name" value="P-loop_NTPase"/>
</dbReference>
<dbReference type="PROSITE" id="PS00152">
    <property type="entry name" value="ATPASE_ALPHA_BETA"/>
    <property type="match status" value="1"/>
</dbReference>
<sequence>MDNKISELTKILKERIKNYELKTLPKEQGKVVSVGDDIAIVQGLAHVGYLEIIKFENGSRGIAIVLEENSVGVVILEKGISIKEGDAVYRTKQIISVPISSQFLGRVINPLGHPLDGGEKIQTNNYSVIERIAPSVIQRESVNEPLETGILAIDALIPIGKGQRELIIGDRQTGKTAIVLDTLINQRDKNVISIYVAIGQKSTSILEVVKKLKRNKAMKNTIVVASSSSDTESLKFITPFAGITIAEHFMQQGKDVVIAFDDLTRHAMAYRSLSLLLSRSPGREAYPGDIFYLHSRLLERSAKLNKKNGGGSITALPIVETQLEDISAYIPTNIISITDGQIFLMNDLFNVGIKPAIDFGLSVSRVGSNAQIKAMKQTIGTLKFDLSQYRELKTFSQFGGSLDSKTKNILERGTKIIEILKQKEEEPLPQ</sequence>
<feature type="domain" description="ATPase F1/V1/A1 complex alpha/beta subunit N-terminal" evidence="15">
    <location>
        <begin position="27"/>
        <end position="91"/>
    </location>
</feature>
<gene>
    <name evidence="17" type="primary">LOC110988016</name>
</gene>
<keyword evidence="4 12" id="KW-0547">Nucleotide-binding</keyword>
<evidence type="ECO:0000256" key="3">
    <source>
        <dbReference type="ARBA" id="ARBA00022448"/>
    </source>
</evidence>
<organism evidence="16 17">
    <name type="scientific">Acanthaster planci</name>
    <name type="common">Crown-of-thorns starfish</name>
    <dbReference type="NCBI Taxonomy" id="133434"/>
    <lineage>
        <taxon>Eukaryota</taxon>
        <taxon>Metazoa</taxon>
        <taxon>Echinodermata</taxon>
        <taxon>Eleutherozoa</taxon>
        <taxon>Asterozoa</taxon>
        <taxon>Asteroidea</taxon>
        <taxon>Valvatacea</taxon>
        <taxon>Valvatida</taxon>
        <taxon>Acanthasteridae</taxon>
        <taxon>Acanthaster</taxon>
    </lineage>
</organism>
<dbReference type="Pfam" id="PF02874">
    <property type="entry name" value="ATP-synt_ab_N"/>
    <property type="match status" value="1"/>
</dbReference>
<evidence type="ECO:0000256" key="12">
    <source>
        <dbReference type="RuleBase" id="RU003551"/>
    </source>
</evidence>
<protein>
    <recommendedName>
        <fullName evidence="12">ATP synthase subunit alpha</fullName>
    </recommendedName>
</protein>
<evidence type="ECO:0000313" key="17">
    <source>
        <dbReference type="RefSeq" id="XP_022106934.1"/>
    </source>
</evidence>
<dbReference type="InterPro" id="IPR000194">
    <property type="entry name" value="ATPase_F1/V1/A1_a/bsu_nucl-bd"/>
</dbReference>
<evidence type="ECO:0000256" key="4">
    <source>
        <dbReference type="ARBA" id="ARBA00022741"/>
    </source>
</evidence>
<dbReference type="PANTHER" id="PTHR48082:SF2">
    <property type="entry name" value="ATP SYNTHASE SUBUNIT ALPHA, MITOCHONDRIAL"/>
    <property type="match status" value="1"/>
</dbReference>
<evidence type="ECO:0000259" key="15">
    <source>
        <dbReference type="Pfam" id="PF02874"/>
    </source>
</evidence>
<keyword evidence="5 11" id="KW-0375">Hydrogen ion transport</keyword>
<dbReference type="SUPFAM" id="SSF52540">
    <property type="entry name" value="P-loop containing nucleoside triphosphate hydrolases"/>
    <property type="match status" value="1"/>
</dbReference>
<feature type="domain" description="ATP synthase alpha subunit C-terminal" evidence="14">
    <location>
        <begin position="371"/>
        <end position="429"/>
    </location>
</feature>
<dbReference type="HAMAP" id="MF_01346">
    <property type="entry name" value="ATP_synth_alpha_bact"/>
    <property type="match status" value="1"/>
</dbReference>
<evidence type="ECO:0000256" key="6">
    <source>
        <dbReference type="ARBA" id="ARBA00022840"/>
    </source>
</evidence>
<dbReference type="NCBIfam" id="NF009884">
    <property type="entry name" value="PRK13343.1"/>
    <property type="match status" value="1"/>
</dbReference>
<evidence type="ECO:0000259" key="13">
    <source>
        <dbReference type="Pfam" id="PF00006"/>
    </source>
</evidence>
<evidence type="ECO:0000313" key="16">
    <source>
        <dbReference type="Proteomes" id="UP000694845"/>
    </source>
</evidence>
<dbReference type="InterPro" id="IPR004100">
    <property type="entry name" value="ATPase_F1/V1/A1_a/bsu_N"/>
</dbReference>
<dbReference type="GO" id="GO:0043531">
    <property type="term" value="F:ADP binding"/>
    <property type="evidence" value="ECO:0007669"/>
    <property type="project" value="TreeGrafter"/>
</dbReference>
<dbReference type="AlphaFoldDB" id="A0A8B7ZNC6"/>
<dbReference type="InterPro" id="IPR000793">
    <property type="entry name" value="ATP_synth_asu_C"/>
</dbReference>